<sequence length="322" mass="36466">MLMLELLIFPKTSAKVPLSTGVGLTRIHHAIRINNLVKHSRMLNTKKPLTKQEGDITIEQKGERDSSSKDVKNKRPRGRPPKGKNAKQVVSPKLHGNSNLLDKFTDATSYLQYASYKLLKPTSSVFMGNLYELEVKNCLEQSFKIRSTLHQGGSNDKGIDINAIWDPTSVFHNENSDAPIEKKTKFEIVNSKKVKPVLQRSNQVLKLFVQCKCFDTSKIDPKLIREIKGSCQEYFKKNGNSAIFMVASTNGFTRTGKEDFDKAPIPLIYFKFSKPRLVNLKKPYDIRSWEMGNLGGLYLNPLAAALFKGLDWIKFTNKLLSE</sequence>
<evidence type="ECO:0000256" key="1">
    <source>
        <dbReference type="ARBA" id="ARBA00004173"/>
    </source>
</evidence>
<keyword evidence="7" id="KW-1185">Reference proteome</keyword>
<keyword evidence="4" id="KW-0496">Mitochondrion</keyword>
<feature type="region of interest" description="Disordered" evidence="5">
    <location>
        <begin position="44"/>
        <end position="92"/>
    </location>
</feature>
<dbReference type="GO" id="GO:0005739">
    <property type="term" value="C:mitochondrion"/>
    <property type="evidence" value="ECO:0007669"/>
    <property type="project" value="UniProtKB-SubCell"/>
</dbReference>
<proteinExistence type="inferred from homology"/>
<dbReference type="AlphaFoldDB" id="A0A1E3NJK3"/>
<dbReference type="OrthoDB" id="20734at2759"/>
<name>A0A1E3NJK3_9ASCO</name>
<evidence type="ECO:0000256" key="2">
    <source>
        <dbReference type="ARBA" id="ARBA00009554"/>
    </source>
</evidence>
<organism evidence="6 7">
    <name type="scientific">Pichia membranifaciens NRRL Y-2026</name>
    <dbReference type="NCBI Taxonomy" id="763406"/>
    <lineage>
        <taxon>Eukaryota</taxon>
        <taxon>Fungi</taxon>
        <taxon>Dikarya</taxon>
        <taxon>Ascomycota</taxon>
        <taxon>Saccharomycotina</taxon>
        <taxon>Pichiomycetes</taxon>
        <taxon>Pichiales</taxon>
        <taxon>Pichiaceae</taxon>
        <taxon>Pichia</taxon>
    </lineage>
</organism>
<gene>
    <name evidence="6" type="ORF">PICMEDRAFT_72339</name>
</gene>
<dbReference type="PANTHER" id="PTHR28133">
    <property type="entry name" value="REQUIRED FOR RESPIRATORY GROWTH PROTEIN 7, MITOCHONDRIAL"/>
    <property type="match status" value="1"/>
</dbReference>
<comment type="subcellular location">
    <subcellularLocation>
        <location evidence="1">Mitochondrion</location>
    </subcellularLocation>
</comment>
<dbReference type="Pfam" id="PF10356">
    <property type="entry name" value="RRG7"/>
    <property type="match status" value="1"/>
</dbReference>
<dbReference type="Proteomes" id="UP000094455">
    <property type="component" value="Unassembled WGS sequence"/>
</dbReference>
<feature type="compositionally biased region" description="Basic residues" evidence="5">
    <location>
        <begin position="74"/>
        <end position="85"/>
    </location>
</feature>
<dbReference type="GeneID" id="30180850"/>
<protein>
    <recommendedName>
        <fullName evidence="3">Required for respiratory growth protein 7, mitochondrial</fullName>
    </recommendedName>
</protein>
<evidence type="ECO:0000256" key="5">
    <source>
        <dbReference type="SAM" id="MobiDB-lite"/>
    </source>
</evidence>
<evidence type="ECO:0000256" key="3">
    <source>
        <dbReference type="ARBA" id="ARBA00014638"/>
    </source>
</evidence>
<dbReference type="RefSeq" id="XP_019017369.1">
    <property type="nucleotide sequence ID" value="XM_019164163.1"/>
</dbReference>
<dbReference type="PANTHER" id="PTHR28133:SF1">
    <property type="entry name" value="REQUIRED FOR RESPIRATORY GROWTH PROTEIN 7, MITOCHONDRIAL"/>
    <property type="match status" value="1"/>
</dbReference>
<feature type="compositionally biased region" description="Basic and acidic residues" evidence="5">
    <location>
        <begin position="50"/>
        <end position="73"/>
    </location>
</feature>
<evidence type="ECO:0000313" key="6">
    <source>
        <dbReference type="EMBL" id="ODQ46256.1"/>
    </source>
</evidence>
<accession>A0A1E3NJK3</accession>
<reference evidence="6 7" key="1">
    <citation type="journal article" date="2016" name="Proc. Natl. Acad. Sci. U.S.A.">
        <title>Comparative genomics of biotechnologically important yeasts.</title>
        <authorList>
            <person name="Riley R."/>
            <person name="Haridas S."/>
            <person name="Wolfe K.H."/>
            <person name="Lopes M.R."/>
            <person name="Hittinger C.T."/>
            <person name="Goeker M."/>
            <person name="Salamov A.A."/>
            <person name="Wisecaver J.H."/>
            <person name="Long T.M."/>
            <person name="Calvey C.H."/>
            <person name="Aerts A.L."/>
            <person name="Barry K.W."/>
            <person name="Choi C."/>
            <person name="Clum A."/>
            <person name="Coughlan A.Y."/>
            <person name="Deshpande S."/>
            <person name="Douglass A.P."/>
            <person name="Hanson S.J."/>
            <person name="Klenk H.-P."/>
            <person name="LaButti K.M."/>
            <person name="Lapidus A."/>
            <person name="Lindquist E.A."/>
            <person name="Lipzen A.M."/>
            <person name="Meier-Kolthoff J.P."/>
            <person name="Ohm R.A."/>
            <person name="Otillar R.P."/>
            <person name="Pangilinan J.L."/>
            <person name="Peng Y."/>
            <person name="Rokas A."/>
            <person name="Rosa C.A."/>
            <person name="Scheuner C."/>
            <person name="Sibirny A.A."/>
            <person name="Slot J.C."/>
            <person name="Stielow J.B."/>
            <person name="Sun H."/>
            <person name="Kurtzman C.P."/>
            <person name="Blackwell M."/>
            <person name="Grigoriev I.V."/>
            <person name="Jeffries T.W."/>
        </authorList>
    </citation>
    <scope>NUCLEOTIDE SEQUENCE [LARGE SCALE GENOMIC DNA]</scope>
    <source>
        <strain evidence="6 7">NRRL Y-2026</strain>
    </source>
</reference>
<evidence type="ECO:0000256" key="4">
    <source>
        <dbReference type="ARBA" id="ARBA00023128"/>
    </source>
</evidence>
<dbReference type="InterPro" id="IPR018828">
    <property type="entry name" value="RRG7"/>
</dbReference>
<dbReference type="EMBL" id="KV454003">
    <property type="protein sequence ID" value="ODQ46256.1"/>
    <property type="molecule type" value="Genomic_DNA"/>
</dbReference>
<evidence type="ECO:0000313" key="7">
    <source>
        <dbReference type="Proteomes" id="UP000094455"/>
    </source>
</evidence>
<comment type="similarity">
    <text evidence="2">Belongs to the RRG7 family.</text>
</comment>